<reference evidence="2" key="2">
    <citation type="submission" date="2023-07" db="EMBL/GenBank/DDBJ databases">
        <authorList>
            <consortium name="Lawrence Berkeley National Laboratory"/>
            <person name="Haridas S."/>
            <person name="Hensen N."/>
            <person name="Bonometti L."/>
            <person name="Westerberg I."/>
            <person name="Brannstrom I.O."/>
            <person name="Guillou S."/>
            <person name="Cros-Aarteil S."/>
            <person name="Calhoun S."/>
            <person name="Kuo A."/>
            <person name="Mondo S."/>
            <person name="Pangilinan J."/>
            <person name="Riley R."/>
            <person name="LaButti K."/>
            <person name="Andreopoulos B."/>
            <person name="Lipzen A."/>
            <person name="Chen C."/>
            <person name="Yanf M."/>
            <person name="Daum C."/>
            <person name="Ng V."/>
            <person name="Clum A."/>
            <person name="Steindorff A."/>
            <person name="Ohm R."/>
            <person name="Martin F."/>
            <person name="Silar P."/>
            <person name="Natvig D."/>
            <person name="Lalanne C."/>
            <person name="Gautier V."/>
            <person name="Ament-velasquez S.L."/>
            <person name="Kruys A."/>
            <person name="Hutchinson M.I."/>
            <person name="Powell A.J."/>
            <person name="Barry K."/>
            <person name="Miller A.N."/>
            <person name="Grigoriev I.V."/>
            <person name="Debuchy R."/>
            <person name="Gladieux P."/>
            <person name="Thoren M.H."/>
            <person name="Johannesson H."/>
        </authorList>
    </citation>
    <scope>NUCLEOTIDE SEQUENCE</scope>
    <source>
        <strain evidence="2">FGSC 1904</strain>
    </source>
</reference>
<feature type="chain" id="PRO_5041976842" evidence="1">
    <location>
        <begin position="18"/>
        <end position="121"/>
    </location>
</feature>
<accession>A0AAE0PBP9</accession>
<dbReference type="Proteomes" id="UP001281003">
    <property type="component" value="Unassembled WGS sequence"/>
</dbReference>
<organism evidence="2 3">
    <name type="scientific">Sordaria brevicollis</name>
    <dbReference type="NCBI Taxonomy" id="83679"/>
    <lineage>
        <taxon>Eukaryota</taxon>
        <taxon>Fungi</taxon>
        <taxon>Dikarya</taxon>
        <taxon>Ascomycota</taxon>
        <taxon>Pezizomycotina</taxon>
        <taxon>Sordariomycetes</taxon>
        <taxon>Sordariomycetidae</taxon>
        <taxon>Sordariales</taxon>
        <taxon>Sordariaceae</taxon>
        <taxon>Sordaria</taxon>
    </lineage>
</organism>
<name>A0AAE0PBP9_SORBR</name>
<evidence type="ECO:0000313" key="2">
    <source>
        <dbReference type="EMBL" id="KAK3396943.1"/>
    </source>
</evidence>
<evidence type="ECO:0000256" key="1">
    <source>
        <dbReference type="SAM" id="SignalP"/>
    </source>
</evidence>
<keyword evidence="3" id="KW-1185">Reference proteome</keyword>
<reference evidence="2" key="1">
    <citation type="journal article" date="2023" name="Mol. Phylogenet. Evol.">
        <title>Genome-scale phylogeny and comparative genomics of the fungal order Sordariales.</title>
        <authorList>
            <person name="Hensen N."/>
            <person name="Bonometti L."/>
            <person name="Westerberg I."/>
            <person name="Brannstrom I.O."/>
            <person name="Guillou S."/>
            <person name="Cros-Aarteil S."/>
            <person name="Calhoun S."/>
            <person name="Haridas S."/>
            <person name="Kuo A."/>
            <person name="Mondo S."/>
            <person name="Pangilinan J."/>
            <person name="Riley R."/>
            <person name="LaButti K."/>
            <person name="Andreopoulos B."/>
            <person name="Lipzen A."/>
            <person name="Chen C."/>
            <person name="Yan M."/>
            <person name="Daum C."/>
            <person name="Ng V."/>
            <person name="Clum A."/>
            <person name="Steindorff A."/>
            <person name="Ohm R.A."/>
            <person name="Martin F."/>
            <person name="Silar P."/>
            <person name="Natvig D.O."/>
            <person name="Lalanne C."/>
            <person name="Gautier V."/>
            <person name="Ament-Velasquez S.L."/>
            <person name="Kruys A."/>
            <person name="Hutchinson M.I."/>
            <person name="Powell A.J."/>
            <person name="Barry K."/>
            <person name="Miller A.N."/>
            <person name="Grigoriev I.V."/>
            <person name="Debuchy R."/>
            <person name="Gladieux P."/>
            <person name="Hiltunen Thoren M."/>
            <person name="Johannesson H."/>
        </authorList>
    </citation>
    <scope>NUCLEOTIDE SEQUENCE</scope>
    <source>
        <strain evidence="2">FGSC 1904</strain>
    </source>
</reference>
<dbReference type="AlphaFoldDB" id="A0AAE0PBP9"/>
<feature type="signal peptide" evidence="1">
    <location>
        <begin position="1"/>
        <end position="17"/>
    </location>
</feature>
<gene>
    <name evidence="2" type="ORF">B0T20DRAFT_357034</name>
</gene>
<proteinExistence type="predicted"/>
<sequence>MHLLRFLALLLVTIVEALNCSIYDSGDFQKSCSFNGRIGPRFTIGAVCLNSDRVNVTSKLDLSLCIGWNMSTASLEWRVPSDSCNTTTADAEHGLNSKQDNLSVFLPPNSSNETIVGPFLG</sequence>
<comment type="caution">
    <text evidence="2">The sequence shown here is derived from an EMBL/GenBank/DDBJ whole genome shotgun (WGS) entry which is preliminary data.</text>
</comment>
<keyword evidence="1" id="KW-0732">Signal</keyword>
<protein>
    <submittedName>
        <fullName evidence="2">Uncharacterized protein</fullName>
    </submittedName>
</protein>
<dbReference type="EMBL" id="JAUTDP010000008">
    <property type="protein sequence ID" value="KAK3396943.1"/>
    <property type="molecule type" value="Genomic_DNA"/>
</dbReference>
<evidence type="ECO:0000313" key="3">
    <source>
        <dbReference type="Proteomes" id="UP001281003"/>
    </source>
</evidence>